<dbReference type="NCBIfam" id="TIGR00254">
    <property type="entry name" value="GGDEF"/>
    <property type="match status" value="1"/>
</dbReference>
<evidence type="ECO:0000256" key="1">
    <source>
        <dbReference type="ARBA" id="ARBA00001946"/>
    </source>
</evidence>
<dbReference type="GO" id="GO:0005886">
    <property type="term" value="C:plasma membrane"/>
    <property type="evidence" value="ECO:0007669"/>
    <property type="project" value="TreeGrafter"/>
</dbReference>
<comment type="catalytic activity">
    <reaction evidence="3">
        <text>2 GTP = 3',3'-c-di-GMP + 2 diphosphate</text>
        <dbReference type="Rhea" id="RHEA:24898"/>
        <dbReference type="ChEBI" id="CHEBI:33019"/>
        <dbReference type="ChEBI" id="CHEBI:37565"/>
        <dbReference type="ChEBI" id="CHEBI:58805"/>
        <dbReference type="EC" id="2.7.7.65"/>
    </reaction>
</comment>
<sequence>MDVHIFDNSHTLRASVLTGVSLFMSVIALCFAVFHFHVTGKYFHSGLDLILGGYSFYAYQLAKKNKHKKHHIQIFVYLFTFVASTSIYTQPIEHGTYVWTMLFPIFFYSLLGIKQGRAFCFAVLLIHLTSIYHNVDSNQVLQALPTFTNLIACYVCIWIIAHIYEFNRRNIENSLTYLASRDSLTGAHNRLSLTSTFKHFETHKDDETTLCLLFIDLDYFKKVNDQYGHDAGDKVLMETTRLLCQVVGDDNLYRIGGEEFCVTLFDHPIELAEQVGERVRSMMSQHLFAFGDKRIHITLSVGICEYSDGDKLSDLLKLADLQLYKAKENGRNQVRLSRASKDLTEDTSTC</sequence>
<comment type="caution">
    <text evidence="6">The sequence shown here is derived from an EMBL/GenBank/DDBJ whole genome shotgun (WGS) entry which is preliminary data.</text>
</comment>
<gene>
    <name evidence="6" type="ORF">C1N32_18445</name>
</gene>
<dbReference type="InterPro" id="IPR000160">
    <property type="entry name" value="GGDEF_dom"/>
</dbReference>
<dbReference type="GO" id="GO:1902201">
    <property type="term" value="P:negative regulation of bacterial-type flagellum-dependent cell motility"/>
    <property type="evidence" value="ECO:0007669"/>
    <property type="project" value="TreeGrafter"/>
</dbReference>
<dbReference type="PANTHER" id="PTHR45138:SF9">
    <property type="entry name" value="DIGUANYLATE CYCLASE DGCM-RELATED"/>
    <property type="match status" value="1"/>
</dbReference>
<dbReference type="AlphaFoldDB" id="A0A2J8HWC7"/>
<keyword evidence="4" id="KW-0472">Membrane</keyword>
<feature type="transmembrane region" description="Helical" evidence="4">
    <location>
        <begin position="147"/>
        <end position="164"/>
    </location>
</feature>
<dbReference type="Proteomes" id="UP000236449">
    <property type="component" value="Unassembled WGS sequence"/>
</dbReference>
<feature type="domain" description="GGDEF" evidence="5">
    <location>
        <begin position="208"/>
        <end position="339"/>
    </location>
</feature>
<evidence type="ECO:0000259" key="5">
    <source>
        <dbReference type="PROSITE" id="PS50887"/>
    </source>
</evidence>
<evidence type="ECO:0000256" key="3">
    <source>
        <dbReference type="ARBA" id="ARBA00034247"/>
    </source>
</evidence>
<keyword evidence="4" id="KW-1133">Transmembrane helix</keyword>
<dbReference type="RefSeq" id="WP_102967037.1">
    <property type="nucleotide sequence ID" value="NZ_POSK01000015.1"/>
</dbReference>
<evidence type="ECO:0000256" key="2">
    <source>
        <dbReference type="ARBA" id="ARBA00012528"/>
    </source>
</evidence>
<keyword evidence="4" id="KW-0812">Transmembrane</keyword>
<evidence type="ECO:0000313" key="7">
    <source>
        <dbReference type="Proteomes" id="UP000236449"/>
    </source>
</evidence>
<feature type="transmembrane region" description="Helical" evidence="4">
    <location>
        <begin position="42"/>
        <end position="59"/>
    </location>
</feature>
<dbReference type="EC" id="2.7.7.65" evidence="2"/>
<dbReference type="FunFam" id="3.30.70.270:FF:000001">
    <property type="entry name" value="Diguanylate cyclase domain protein"/>
    <property type="match status" value="1"/>
</dbReference>
<dbReference type="Pfam" id="PF00990">
    <property type="entry name" value="GGDEF"/>
    <property type="match status" value="1"/>
</dbReference>
<dbReference type="Pfam" id="PF20966">
    <property type="entry name" value="MASE6"/>
    <property type="match status" value="1"/>
</dbReference>
<dbReference type="InterPro" id="IPR050469">
    <property type="entry name" value="Diguanylate_Cyclase"/>
</dbReference>
<feature type="transmembrane region" description="Helical" evidence="4">
    <location>
        <begin position="71"/>
        <end position="88"/>
    </location>
</feature>
<protein>
    <recommendedName>
        <fullName evidence="2">diguanylate cyclase</fullName>
        <ecNumber evidence="2">2.7.7.65</ecNumber>
    </recommendedName>
</protein>
<dbReference type="CDD" id="cd01949">
    <property type="entry name" value="GGDEF"/>
    <property type="match status" value="1"/>
</dbReference>
<dbReference type="OrthoDB" id="9812260at2"/>
<dbReference type="Gene3D" id="3.30.70.270">
    <property type="match status" value="1"/>
</dbReference>
<dbReference type="SMART" id="SM00267">
    <property type="entry name" value="GGDEF"/>
    <property type="match status" value="1"/>
</dbReference>
<proteinExistence type="predicted"/>
<dbReference type="InterPro" id="IPR043128">
    <property type="entry name" value="Rev_trsase/Diguanyl_cyclase"/>
</dbReference>
<name>A0A2J8HWC7_VIBDI</name>
<dbReference type="GO" id="GO:0043709">
    <property type="term" value="P:cell adhesion involved in single-species biofilm formation"/>
    <property type="evidence" value="ECO:0007669"/>
    <property type="project" value="TreeGrafter"/>
</dbReference>
<dbReference type="InterPro" id="IPR048435">
    <property type="entry name" value="MASE6"/>
</dbReference>
<accession>A0A2J8HWC7</accession>
<feature type="transmembrane region" description="Helical" evidence="4">
    <location>
        <begin position="94"/>
        <end position="111"/>
    </location>
</feature>
<evidence type="ECO:0000256" key="4">
    <source>
        <dbReference type="SAM" id="Phobius"/>
    </source>
</evidence>
<feature type="transmembrane region" description="Helical" evidence="4">
    <location>
        <begin position="118"/>
        <end position="135"/>
    </location>
</feature>
<dbReference type="GO" id="GO:0052621">
    <property type="term" value="F:diguanylate cyclase activity"/>
    <property type="evidence" value="ECO:0007669"/>
    <property type="project" value="UniProtKB-EC"/>
</dbReference>
<evidence type="ECO:0000313" key="6">
    <source>
        <dbReference type="EMBL" id="PNI02577.1"/>
    </source>
</evidence>
<feature type="transmembrane region" description="Helical" evidence="4">
    <location>
        <begin position="12"/>
        <end position="36"/>
    </location>
</feature>
<dbReference type="PANTHER" id="PTHR45138">
    <property type="entry name" value="REGULATORY COMPONENTS OF SENSORY TRANSDUCTION SYSTEM"/>
    <property type="match status" value="1"/>
</dbReference>
<dbReference type="InterPro" id="IPR029787">
    <property type="entry name" value="Nucleotide_cyclase"/>
</dbReference>
<dbReference type="SUPFAM" id="SSF55073">
    <property type="entry name" value="Nucleotide cyclase"/>
    <property type="match status" value="1"/>
</dbReference>
<dbReference type="EMBL" id="POSK01000015">
    <property type="protein sequence ID" value="PNI02577.1"/>
    <property type="molecule type" value="Genomic_DNA"/>
</dbReference>
<organism evidence="6 7">
    <name type="scientific">Vibrio diazotrophicus</name>
    <dbReference type="NCBI Taxonomy" id="685"/>
    <lineage>
        <taxon>Bacteria</taxon>
        <taxon>Pseudomonadati</taxon>
        <taxon>Pseudomonadota</taxon>
        <taxon>Gammaproteobacteria</taxon>
        <taxon>Vibrionales</taxon>
        <taxon>Vibrionaceae</taxon>
        <taxon>Vibrio</taxon>
    </lineage>
</organism>
<dbReference type="PROSITE" id="PS50887">
    <property type="entry name" value="GGDEF"/>
    <property type="match status" value="1"/>
</dbReference>
<comment type="cofactor">
    <cofactor evidence="1">
        <name>Mg(2+)</name>
        <dbReference type="ChEBI" id="CHEBI:18420"/>
    </cofactor>
</comment>
<reference evidence="6 7" key="1">
    <citation type="submission" date="2018-01" db="EMBL/GenBank/DDBJ databases">
        <title>Draft genome sequences of six Vibrio diazotrophicus strains isolated from deep-sea sediments of the Baltic Sea.</title>
        <authorList>
            <person name="Castillo D."/>
            <person name="Vandieken V."/>
            <person name="Chiang O."/>
            <person name="Middelboe M."/>
        </authorList>
    </citation>
    <scope>NUCLEOTIDE SEQUENCE [LARGE SCALE GENOMIC DNA]</scope>
    <source>
        <strain evidence="6 7">60.27F</strain>
    </source>
</reference>